<dbReference type="InterPro" id="IPR036866">
    <property type="entry name" value="RibonucZ/Hydroxyglut_hydro"/>
</dbReference>
<accession>A0AA36GCM5</accession>
<evidence type="ECO:0000256" key="1">
    <source>
        <dbReference type="ARBA" id="ARBA00004123"/>
    </source>
</evidence>
<dbReference type="Pfam" id="PF16661">
    <property type="entry name" value="Lactamase_B_6"/>
    <property type="match status" value="1"/>
</dbReference>
<evidence type="ECO:0008006" key="11">
    <source>
        <dbReference type="Google" id="ProtNLM"/>
    </source>
</evidence>
<reference evidence="9" key="1">
    <citation type="submission" date="2023-06" db="EMBL/GenBank/DDBJ databases">
        <authorList>
            <person name="Delattre M."/>
        </authorList>
    </citation>
    <scope>NUCLEOTIDE SEQUENCE</scope>
    <source>
        <strain evidence="9">AF72</strain>
    </source>
</reference>
<dbReference type="AlphaFoldDB" id="A0AA36GCM5"/>
<dbReference type="Proteomes" id="UP001177023">
    <property type="component" value="Unassembled WGS sequence"/>
</dbReference>
<comment type="subcellular location">
    <subcellularLocation>
        <location evidence="1">Nucleus</location>
    </subcellularLocation>
</comment>
<feature type="domain" description="Beta-Casp" evidence="7">
    <location>
        <begin position="256"/>
        <end position="378"/>
    </location>
</feature>
<dbReference type="PANTHER" id="PTHR11203">
    <property type="entry name" value="CLEAVAGE AND POLYADENYLATION SPECIFICITY FACTOR FAMILY MEMBER"/>
    <property type="match status" value="1"/>
</dbReference>
<keyword evidence="4" id="KW-0378">Hydrolase</keyword>
<keyword evidence="2" id="KW-0507">mRNA processing</keyword>
<evidence type="ECO:0000259" key="8">
    <source>
        <dbReference type="SMART" id="SM01098"/>
    </source>
</evidence>
<evidence type="ECO:0000313" key="9">
    <source>
        <dbReference type="EMBL" id="CAJ0580505.1"/>
    </source>
</evidence>
<protein>
    <recommendedName>
        <fullName evidence="11">Cleavage and polyadenylation specificity factor subunit 3</fullName>
    </recommendedName>
</protein>
<dbReference type="SMART" id="SM01098">
    <property type="entry name" value="CPSF73-100_C"/>
    <property type="match status" value="1"/>
</dbReference>
<dbReference type="SMART" id="SM00849">
    <property type="entry name" value="Lactamase_B"/>
    <property type="match status" value="1"/>
</dbReference>
<evidence type="ECO:0000256" key="5">
    <source>
        <dbReference type="ARBA" id="ARBA00023242"/>
    </source>
</evidence>
<comment type="caution">
    <text evidence="9">The sequence shown here is derived from an EMBL/GenBank/DDBJ whole genome shotgun (WGS) entry which is preliminary data.</text>
</comment>
<dbReference type="PANTHER" id="PTHR11203:SF11">
    <property type="entry name" value="CLEAVAGE AND POLYADENYLATION SPECIFICITY FACTOR SUBUNIT 3"/>
    <property type="match status" value="1"/>
</dbReference>
<feature type="domain" description="Metallo-beta-lactamase" evidence="6">
    <location>
        <begin position="32"/>
        <end position="244"/>
    </location>
</feature>
<dbReference type="GO" id="GO:0006398">
    <property type="term" value="P:mRNA 3'-end processing by stem-loop binding and cleavage"/>
    <property type="evidence" value="ECO:0007669"/>
    <property type="project" value="TreeGrafter"/>
</dbReference>
<dbReference type="GO" id="GO:0003723">
    <property type="term" value="F:RNA binding"/>
    <property type="evidence" value="ECO:0007669"/>
    <property type="project" value="TreeGrafter"/>
</dbReference>
<dbReference type="Pfam" id="PF07521">
    <property type="entry name" value="RMMBL"/>
    <property type="match status" value="1"/>
</dbReference>
<dbReference type="Pfam" id="PF10996">
    <property type="entry name" value="Beta-Casp"/>
    <property type="match status" value="1"/>
</dbReference>
<dbReference type="CDD" id="cd16292">
    <property type="entry name" value="CPSF3-like_MBL-fold"/>
    <property type="match status" value="1"/>
</dbReference>
<evidence type="ECO:0000256" key="4">
    <source>
        <dbReference type="ARBA" id="ARBA00022801"/>
    </source>
</evidence>
<gene>
    <name evidence="9" type="ORF">MSPICULIGERA_LOCUS18703</name>
</gene>
<proteinExistence type="predicted"/>
<name>A0AA36GCM5_9BILA</name>
<keyword evidence="3" id="KW-0540">Nuclease</keyword>
<organism evidence="9 10">
    <name type="scientific">Mesorhabditis spiculigera</name>
    <dbReference type="NCBI Taxonomy" id="96644"/>
    <lineage>
        <taxon>Eukaryota</taxon>
        <taxon>Metazoa</taxon>
        <taxon>Ecdysozoa</taxon>
        <taxon>Nematoda</taxon>
        <taxon>Chromadorea</taxon>
        <taxon>Rhabditida</taxon>
        <taxon>Rhabditina</taxon>
        <taxon>Rhabditomorpha</taxon>
        <taxon>Rhabditoidea</taxon>
        <taxon>Rhabditidae</taxon>
        <taxon>Mesorhabditinae</taxon>
        <taxon>Mesorhabditis</taxon>
    </lineage>
</organism>
<evidence type="ECO:0000259" key="7">
    <source>
        <dbReference type="SMART" id="SM01027"/>
    </source>
</evidence>
<sequence length="703" mass="78820">MDPMEAYDPCAPGEINSENLIFMPLGSGQEVGRSCHVLQFKGKRVMFDCGIHPGMNGVDALPFVDTIDLEKLDVLLVTHYHLDHCGALPWLLTHTKFNGRVFMTYATKSIFRLMISDYIKVAKFSGGEARMLYNEEDLERCIERIEAIDFKVQVDLGGLKFSAYVAGHVLGACMFLVEIGGSNFLYTGDFSRLEDRHLCAAEIPPVRPDIVISESTYGMQHHENRESREKRFTTMVHDIVNRGGRCLIPAFALGRAQELLLILDEYWQEHEELQDIPIYYASALAQKCMDVYQTFVSSMNKTFQQKAGVNNPFKFKHVSYLKGGFDQFDDSGPSVVLASPGMLQSGLSRQLFEAWCGDSKNGCIIAGYCVEGTLAKHILSEPDEVIALNGTRLQRRIEIGYISFSAHADFEQTKEFIKQMKPAHLILVHGEMHEMSRLKAGIQRQFEEDGVPINIHNPKNTERVEIDFHRARKAKIIGKLSTTAGDGNIIGGVIVERDFEYKIMDPSDLMQFSAIPVSKLQHSLAVPYAHSFKWLRYNIRQITDDFDAPSLEDFADELKGGDLVPMSAFGGAIKMEWWRYKGVLVLSWDGGVTNDMYSDALAAAISHANSNPVPENRIPDLDRLGKKEDLVMTALQNVCGKDAVLTREGDIISIEVEEKVAKVDMSTNEVTCEDPHLEHLLKSISRNISLCAHSTPPARDIKN</sequence>
<evidence type="ECO:0000256" key="2">
    <source>
        <dbReference type="ARBA" id="ARBA00022664"/>
    </source>
</evidence>
<dbReference type="InterPro" id="IPR050698">
    <property type="entry name" value="MBL"/>
</dbReference>
<dbReference type="FunFam" id="3.40.50.10890:FF:000001">
    <property type="entry name" value="Cleavage and polyadenylation specificity factor subunit 3"/>
    <property type="match status" value="1"/>
</dbReference>
<dbReference type="InterPro" id="IPR001279">
    <property type="entry name" value="Metallo-B-lactamas"/>
</dbReference>
<keyword evidence="5" id="KW-0539">Nucleus</keyword>
<dbReference type="EMBL" id="CATQJA010002659">
    <property type="protein sequence ID" value="CAJ0580505.1"/>
    <property type="molecule type" value="Genomic_DNA"/>
</dbReference>
<feature type="domain" description="Pre-mRNA 3'-end-processing endonuclease polyadenylation factor C-term" evidence="8">
    <location>
        <begin position="486"/>
        <end position="695"/>
    </location>
</feature>
<evidence type="ECO:0000259" key="6">
    <source>
        <dbReference type="SMART" id="SM00849"/>
    </source>
</evidence>
<dbReference type="SUPFAM" id="SSF56281">
    <property type="entry name" value="Metallo-hydrolase/oxidoreductase"/>
    <property type="match status" value="1"/>
</dbReference>
<keyword evidence="10" id="KW-1185">Reference proteome</keyword>
<dbReference type="GO" id="GO:0005847">
    <property type="term" value="C:mRNA cleavage and polyadenylation specificity factor complex"/>
    <property type="evidence" value="ECO:0007669"/>
    <property type="project" value="TreeGrafter"/>
</dbReference>
<dbReference type="Gene3D" id="3.40.50.10890">
    <property type="match status" value="1"/>
</dbReference>
<dbReference type="Gene3D" id="3.60.15.10">
    <property type="entry name" value="Ribonuclease Z/Hydroxyacylglutathione hydrolase-like"/>
    <property type="match status" value="1"/>
</dbReference>
<dbReference type="InterPro" id="IPR011108">
    <property type="entry name" value="RMMBL"/>
</dbReference>
<dbReference type="InterPro" id="IPR022712">
    <property type="entry name" value="Beta_Casp"/>
</dbReference>
<dbReference type="GO" id="GO:0004521">
    <property type="term" value="F:RNA endonuclease activity"/>
    <property type="evidence" value="ECO:0007669"/>
    <property type="project" value="TreeGrafter"/>
</dbReference>
<dbReference type="Pfam" id="PF11718">
    <property type="entry name" value="CPSF73-100_C"/>
    <property type="match status" value="1"/>
</dbReference>
<feature type="non-terminal residue" evidence="9">
    <location>
        <position position="1"/>
    </location>
</feature>
<dbReference type="InterPro" id="IPR021718">
    <property type="entry name" value="CPSF73-100_C"/>
</dbReference>
<dbReference type="GO" id="GO:0004534">
    <property type="term" value="F:5'-3' RNA exonuclease activity"/>
    <property type="evidence" value="ECO:0007669"/>
    <property type="project" value="TreeGrafter"/>
</dbReference>
<evidence type="ECO:0000256" key="3">
    <source>
        <dbReference type="ARBA" id="ARBA00022722"/>
    </source>
</evidence>
<evidence type="ECO:0000313" key="10">
    <source>
        <dbReference type="Proteomes" id="UP001177023"/>
    </source>
</evidence>
<dbReference type="SMART" id="SM01027">
    <property type="entry name" value="Beta-Casp"/>
    <property type="match status" value="1"/>
</dbReference>